<proteinExistence type="predicted"/>
<dbReference type="AlphaFoldDB" id="A0A835RFC7"/>
<accession>A0A835RFC7</accession>
<dbReference type="Proteomes" id="UP000636800">
    <property type="component" value="Unassembled WGS sequence"/>
</dbReference>
<comment type="caution">
    <text evidence="1">The sequence shown here is derived from an EMBL/GenBank/DDBJ whole genome shotgun (WGS) entry which is preliminary data.</text>
</comment>
<organism evidence="1 3">
    <name type="scientific">Vanilla planifolia</name>
    <name type="common">Vanilla</name>
    <dbReference type="NCBI Taxonomy" id="51239"/>
    <lineage>
        <taxon>Eukaryota</taxon>
        <taxon>Viridiplantae</taxon>
        <taxon>Streptophyta</taxon>
        <taxon>Embryophyta</taxon>
        <taxon>Tracheophyta</taxon>
        <taxon>Spermatophyta</taxon>
        <taxon>Magnoliopsida</taxon>
        <taxon>Liliopsida</taxon>
        <taxon>Asparagales</taxon>
        <taxon>Orchidaceae</taxon>
        <taxon>Vanilloideae</taxon>
        <taxon>Vanilleae</taxon>
        <taxon>Vanilla</taxon>
    </lineage>
</organism>
<dbReference type="EMBL" id="JADCNM010000004">
    <property type="protein sequence ID" value="KAG0487172.1"/>
    <property type="molecule type" value="Genomic_DNA"/>
</dbReference>
<evidence type="ECO:0000313" key="1">
    <source>
        <dbReference type="EMBL" id="KAG0485388.1"/>
    </source>
</evidence>
<reference evidence="3 4" key="1">
    <citation type="journal article" date="2020" name="Nat. Food">
        <title>A phased Vanilla planifolia genome enables genetic improvement of flavour and production.</title>
        <authorList>
            <person name="Hasing T."/>
            <person name="Tang H."/>
            <person name="Brym M."/>
            <person name="Khazi F."/>
            <person name="Huang T."/>
            <person name="Chambers A.H."/>
        </authorList>
    </citation>
    <scope>NUCLEOTIDE SEQUENCE [LARGE SCALE GENOMIC DNA]</scope>
    <source>
        <tissue evidence="1">Leaf</tissue>
    </source>
</reference>
<gene>
    <name evidence="2" type="ORF">HPP92_009267</name>
    <name evidence="1" type="ORF">HPP92_009467</name>
</gene>
<protein>
    <submittedName>
        <fullName evidence="1">Uncharacterized protein</fullName>
    </submittedName>
</protein>
<sequence>MQCFACCPFGQRSILLPHSMSSSRAPDQQPPRTGLDQRFCHQILPNGVGKVDHAPPGADAMHSTATAAGNLHAIRRSGSLWAVEILDRKEVEEFARKLSGASSRTEVRKGMAATGGRHDWQWEGKYFVMTGQNRPCRRVGIQGQEREIVRRPGLGDEVAERQ</sequence>
<keyword evidence="3" id="KW-1185">Reference proteome</keyword>
<evidence type="ECO:0000313" key="2">
    <source>
        <dbReference type="EMBL" id="KAG0487172.1"/>
    </source>
</evidence>
<evidence type="ECO:0000313" key="4">
    <source>
        <dbReference type="Proteomes" id="UP000639772"/>
    </source>
</evidence>
<name>A0A835RFC7_VANPL</name>
<evidence type="ECO:0000313" key="3">
    <source>
        <dbReference type="Proteomes" id="UP000636800"/>
    </source>
</evidence>
<dbReference type="Proteomes" id="UP000639772">
    <property type="component" value="Unassembled WGS sequence"/>
</dbReference>
<dbReference type="EMBL" id="JADCNL010000004">
    <property type="protein sequence ID" value="KAG0485388.1"/>
    <property type="molecule type" value="Genomic_DNA"/>
</dbReference>